<feature type="coiled-coil region" evidence="7">
    <location>
        <begin position="55"/>
        <end position="82"/>
    </location>
</feature>
<evidence type="ECO:0000256" key="4">
    <source>
        <dbReference type="ARBA" id="ARBA00022837"/>
    </source>
</evidence>
<keyword evidence="2 8" id="KW-0732">Signal</keyword>
<feature type="chain" id="PRO_5047393861" evidence="8">
    <location>
        <begin position="21"/>
        <end position="162"/>
    </location>
</feature>
<keyword evidence="4" id="KW-0106">Calcium</keyword>
<evidence type="ECO:0000259" key="9">
    <source>
        <dbReference type="Pfam" id="PF13499"/>
    </source>
</evidence>
<keyword evidence="10" id="KW-1185">Reference proteome</keyword>
<evidence type="ECO:0000256" key="2">
    <source>
        <dbReference type="ARBA" id="ARBA00022729"/>
    </source>
</evidence>
<gene>
    <name evidence="11" type="primary">LOC100201134</name>
</gene>
<evidence type="ECO:0000256" key="1">
    <source>
        <dbReference type="ARBA" id="ARBA00007828"/>
    </source>
</evidence>
<keyword evidence="3" id="KW-0677">Repeat</keyword>
<dbReference type="PROSITE" id="PS00018">
    <property type="entry name" value="EF_HAND_1"/>
    <property type="match status" value="2"/>
</dbReference>
<evidence type="ECO:0000256" key="7">
    <source>
        <dbReference type="SAM" id="Coils"/>
    </source>
</evidence>
<dbReference type="InterPro" id="IPR052110">
    <property type="entry name" value="MCFD2-like"/>
</dbReference>
<dbReference type="RefSeq" id="XP_065661531.1">
    <property type="nucleotide sequence ID" value="XM_065805459.1"/>
</dbReference>
<evidence type="ECO:0000256" key="8">
    <source>
        <dbReference type="SAM" id="SignalP"/>
    </source>
</evidence>
<dbReference type="Pfam" id="PF13499">
    <property type="entry name" value="EF-hand_7"/>
    <property type="match status" value="1"/>
</dbReference>
<dbReference type="Gene3D" id="1.10.238.10">
    <property type="entry name" value="EF-hand"/>
    <property type="match status" value="1"/>
</dbReference>
<dbReference type="PANTHER" id="PTHR23104">
    <property type="entry name" value="MULTIPLE COAGULATION FACTOR DEFICIENCY PROTEIN 2 NEURAL STEM CELL DERIVED NEURONAL SURVIVAL PROTEIN"/>
    <property type="match status" value="1"/>
</dbReference>
<sequence>MSFVVFHLITLLMACSLCKCNEQHTKQESLDNKTANVNKHNENHVKNKMHDAKHIQDKEHIKEHLKEQINVSEKKLSNTDLQFHYFKVHDNDNDDKLDGIELANAMAHYHDDEGSEKPEEYTEEELAGMVDQILEEDDLNKDGYIDYPEFISSQTKEENEAE</sequence>
<feature type="domain" description="EF-hand" evidence="9">
    <location>
        <begin position="80"/>
        <end position="151"/>
    </location>
</feature>
<organism evidence="10 11">
    <name type="scientific">Hydra vulgaris</name>
    <name type="common">Hydra</name>
    <name type="synonym">Hydra attenuata</name>
    <dbReference type="NCBI Taxonomy" id="6087"/>
    <lineage>
        <taxon>Eukaryota</taxon>
        <taxon>Metazoa</taxon>
        <taxon>Cnidaria</taxon>
        <taxon>Hydrozoa</taxon>
        <taxon>Hydroidolina</taxon>
        <taxon>Anthoathecata</taxon>
        <taxon>Aplanulata</taxon>
        <taxon>Hydridae</taxon>
        <taxon>Hydra</taxon>
    </lineage>
</organism>
<dbReference type="PANTHER" id="PTHR23104:SF1">
    <property type="entry name" value="EF-HAND DOMAIN-CONTAINING PROTEIN"/>
    <property type="match status" value="1"/>
</dbReference>
<reference evidence="11" key="1">
    <citation type="submission" date="2025-08" db="UniProtKB">
        <authorList>
            <consortium name="RefSeq"/>
        </authorList>
    </citation>
    <scope>IDENTIFICATION</scope>
</reference>
<evidence type="ECO:0000256" key="5">
    <source>
        <dbReference type="ARBA" id="ARBA00023223"/>
    </source>
</evidence>
<evidence type="ECO:0000256" key="3">
    <source>
        <dbReference type="ARBA" id="ARBA00022737"/>
    </source>
</evidence>
<feature type="signal peptide" evidence="8">
    <location>
        <begin position="1"/>
        <end position="20"/>
    </location>
</feature>
<dbReference type="InterPro" id="IPR018247">
    <property type="entry name" value="EF_Hand_1_Ca_BS"/>
</dbReference>
<dbReference type="Proteomes" id="UP001652625">
    <property type="component" value="Chromosome 09"/>
</dbReference>
<evidence type="ECO:0000313" key="10">
    <source>
        <dbReference type="Proteomes" id="UP001652625"/>
    </source>
</evidence>
<keyword evidence="7" id="KW-0175">Coiled coil</keyword>
<accession>A0ABM4CIG0</accession>
<dbReference type="InterPro" id="IPR002048">
    <property type="entry name" value="EF_hand_dom"/>
</dbReference>
<protein>
    <submittedName>
        <fullName evidence="11">Multiple coagulation factor deficiency protein 2 homolog</fullName>
    </submittedName>
</protein>
<keyword evidence="5" id="KW-0455">Luminescence</keyword>
<dbReference type="GeneID" id="100201134"/>
<evidence type="ECO:0000313" key="11">
    <source>
        <dbReference type="RefSeq" id="XP_065661531.1"/>
    </source>
</evidence>
<name>A0ABM4CIG0_HYDVU</name>
<keyword evidence="6" id="KW-0599">Photoprotein</keyword>
<dbReference type="SUPFAM" id="SSF47473">
    <property type="entry name" value="EF-hand"/>
    <property type="match status" value="1"/>
</dbReference>
<dbReference type="InterPro" id="IPR011992">
    <property type="entry name" value="EF-hand-dom_pair"/>
</dbReference>
<evidence type="ECO:0000256" key="6">
    <source>
        <dbReference type="ARBA" id="ARBA00023262"/>
    </source>
</evidence>
<comment type="similarity">
    <text evidence="1">Belongs to the aequorin family.</text>
</comment>
<proteinExistence type="inferred from homology"/>